<organism evidence="5 6">
    <name type="scientific">Pseudomonas citronellolis</name>
    <dbReference type="NCBI Taxonomy" id="53408"/>
    <lineage>
        <taxon>Bacteria</taxon>
        <taxon>Pseudomonadati</taxon>
        <taxon>Pseudomonadota</taxon>
        <taxon>Gammaproteobacteria</taxon>
        <taxon>Pseudomonadales</taxon>
        <taxon>Pseudomonadaceae</taxon>
        <taxon>Pseudomonas</taxon>
    </lineage>
</organism>
<dbReference type="Pfam" id="PF00175">
    <property type="entry name" value="NAD_binding_1"/>
    <property type="match status" value="1"/>
</dbReference>
<dbReference type="CDD" id="cd00207">
    <property type="entry name" value="fer2"/>
    <property type="match status" value="1"/>
</dbReference>
<dbReference type="GO" id="GO:0016491">
    <property type="term" value="F:oxidoreductase activity"/>
    <property type="evidence" value="ECO:0007669"/>
    <property type="project" value="InterPro"/>
</dbReference>
<dbReference type="InterPro" id="IPR012675">
    <property type="entry name" value="Beta-grasp_dom_sf"/>
</dbReference>
<dbReference type="Proteomes" id="UP000077748">
    <property type="component" value="Chromosome"/>
</dbReference>
<dbReference type="InterPro" id="IPR039261">
    <property type="entry name" value="FNR_nucleotide-bd"/>
</dbReference>
<dbReference type="EMBL" id="CP015878">
    <property type="protein sequence ID" value="ANI15302.1"/>
    <property type="molecule type" value="Genomic_DNA"/>
</dbReference>
<dbReference type="InterPro" id="IPR001433">
    <property type="entry name" value="OxRdtase_FAD/NAD-bd"/>
</dbReference>
<evidence type="ECO:0000313" key="5">
    <source>
        <dbReference type="EMBL" id="ANI15302.1"/>
    </source>
</evidence>
<evidence type="ECO:0000256" key="1">
    <source>
        <dbReference type="ARBA" id="ARBA00023014"/>
    </source>
</evidence>
<dbReference type="SUPFAM" id="SSF54292">
    <property type="entry name" value="2Fe-2S ferredoxin-like"/>
    <property type="match status" value="1"/>
</dbReference>
<evidence type="ECO:0000313" key="6">
    <source>
        <dbReference type="Proteomes" id="UP000077748"/>
    </source>
</evidence>
<dbReference type="GO" id="GO:0051537">
    <property type="term" value="F:2 iron, 2 sulfur cluster binding"/>
    <property type="evidence" value="ECO:0007669"/>
    <property type="project" value="InterPro"/>
</dbReference>
<dbReference type="InterPro" id="IPR001041">
    <property type="entry name" value="2Fe-2S_ferredoxin-type"/>
</dbReference>
<dbReference type="PROSITE" id="PS51085">
    <property type="entry name" value="2FE2S_FER_2"/>
    <property type="match status" value="1"/>
</dbReference>
<dbReference type="RefSeq" id="WP_064583161.1">
    <property type="nucleotide sequence ID" value="NZ_CP015878.1"/>
</dbReference>
<dbReference type="AlphaFoldDB" id="A0A1A9KCN3"/>
<dbReference type="SUPFAM" id="SSF52343">
    <property type="entry name" value="Ferredoxin reductase-like, C-terminal NADP-linked domain"/>
    <property type="match status" value="1"/>
</dbReference>
<evidence type="ECO:0000259" key="3">
    <source>
        <dbReference type="PROSITE" id="PS51085"/>
    </source>
</evidence>
<feature type="domain" description="FAD-binding FR-type" evidence="4">
    <location>
        <begin position="102"/>
        <end position="202"/>
    </location>
</feature>
<dbReference type="PRINTS" id="PR00410">
    <property type="entry name" value="PHEHYDRXLASE"/>
</dbReference>
<protein>
    <submittedName>
        <fullName evidence="5">Oxidoreductase</fullName>
    </submittedName>
</protein>
<evidence type="ECO:0000256" key="2">
    <source>
        <dbReference type="ARBA" id="ARBA00034078"/>
    </source>
</evidence>
<keyword evidence="1" id="KW-0411">Iron-sulfur</keyword>
<accession>A0A1A9KCN3</accession>
<feature type="domain" description="2Fe-2S ferredoxin-type" evidence="3">
    <location>
        <begin position="1"/>
        <end position="99"/>
    </location>
</feature>
<dbReference type="SUPFAM" id="SSF63380">
    <property type="entry name" value="Riboflavin synthase domain-like"/>
    <property type="match status" value="1"/>
</dbReference>
<dbReference type="InterPro" id="IPR008333">
    <property type="entry name" value="Cbr1-like_FAD-bd_dom"/>
</dbReference>
<dbReference type="InterPro" id="IPR006058">
    <property type="entry name" value="2Fe2S_fd_BS"/>
</dbReference>
<dbReference type="InterPro" id="IPR017927">
    <property type="entry name" value="FAD-bd_FR_type"/>
</dbReference>
<keyword evidence="1" id="KW-0408">Iron</keyword>
<dbReference type="Pfam" id="PF00970">
    <property type="entry name" value="FAD_binding_6"/>
    <property type="match status" value="1"/>
</dbReference>
<comment type="cofactor">
    <cofactor evidence="2">
        <name>[2Fe-2S] cluster</name>
        <dbReference type="ChEBI" id="CHEBI:190135"/>
    </cofactor>
</comment>
<dbReference type="PRINTS" id="PR00371">
    <property type="entry name" value="FPNCR"/>
</dbReference>
<keyword evidence="1" id="KW-0479">Metal-binding</keyword>
<evidence type="ECO:0000259" key="4">
    <source>
        <dbReference type="PROSITE" id="PS51384"/>
    </source>
</evidence>
<dbReference type="PANTHER" id="PTHR47354:SF5">
    <property type="entry name" value="PROTEIN RFBI"/>
    <property type="match status" value="1"/>
</dbReference>
<proteinExistence type="predicted"/>
<gene>
    <name evidence="5" type="ORF">A9C11_15505</name>
</gene>
<dbReference type="PROSITE" id="PS00197">
    <property type="entry name" value="2FE2S_FER_1"/>
    <property type="match status" value="1"/>
</dbReference>
<dbReference type="Pfam" id="PF00111">
    <property type="entry name" value="Fer2"/>
    <property type="match status" value="1"/>
</dbReference>
<dbReference type="PANTHER" id="PTHR47354">
    <property type="entry name" value="NADH OXIDOREDUCTASE HCR"/>
    <property type="match status" value="1"/>
</dbReference>
<dbReference type="Gene3D" id="2.40.30.10">
    <property type="entry name" value="Translation factors"/>
    <property type="match status" value="1"/>
</dbReference>
<dbReference type="PROSITE" id="PS51384">
    <property type="entry name" value="FAD_FR"/>
    <property type="match status" value="1"/>
</dbReference>
<dbReference type="InterPro" id="IPR017938">
    <property type="entry name" value="Riboflavin_synthase-like_b-brl"/>
</dbReference>
<dbReference type="Gene3D" id="3.10.20.30">
    <property type="match status" value="1"/>
</dbReference>
<dbReference type="InterPro" id="IPR001709">
    <property type="entry name" value="Flavoprot_Pyr_Nucl_cyt_Rdtase"/>
</dbReference>
<sequence>MFAFLNRNRAANASINGASIRVEPGETLLQAALRNGIDFPHSCRVGGCASCKCRLLQGKVRELTETGYILSAEELGQGYILACQSVPRGDVSIEVDSAQQEARQVRGKVVAQERLTHDITRLTLQLETGLPYQAGQYAELSLDCLPNHARSFSFASPPRADAKVSFFIRKVPGGRLTTLVDSHSLVGQGASLKGPLGQFHLRPADAPLLLVAGGSGLAPLLAILQDALAGNVRRPVTLLFGARQEHDLYALEEIQALARQWPGPFHFVPVLSEADRHAAWEGARGLVSEQIPVLLQAGSHAYLCGPPGMIDSASALLQRHGVARENIHADRFTLQQAPHAAPESAATQPASL</sequence>
<name>A0A1A9KCN3_9PSED</name>
<dbReference type="InterPro" id="IPR036010">
    <property type="entry name" value="2Fe-2S_ferredoxin-like_sf"/>
</dbReference>
<dbReference type="Gene3D" id="3.40.50.80">
    <property type="entry name" value="Nucleotide-binding domain of ferredoxin-NADP reductase (FNR) module"/>
    <property type="match status" value="1"/>
</dbReference>
<reference evidence="5 6" key="1">
    <citation type="submission" date="2016-05" db="EMBL/GenBank/DDBJ databases">
        <title>Genome Sequence of Pseudomonas citronellolis Strain SJTE-3, an Estrogens and Persistent Organic Pollutants degradation strain.</title>
        <authorList>
            <person name="Liang R."/>
        </authorList>
    </citation>
    <scope>NUCLEOTIDE SEQUENCE [LARGE SCALE GENOMIC DNA]</scope>
    <source>
        <strain evidence="5 6">SJTE-3</strain>
    </source>
</reference>
<dbReference type="InterPro" id="IPR050415">
    <property type="entry name" value="MRET"/>
</dbReference>